<organism evidence="6 7">
    <name type="scientific">Colocasia esculenta</name>
    <name type="common">Wild taro</name>
    <name type="synonym">Arum esculentum</name>
    <dbReference type="NCBI Taxonomy" id="4460"/>
    <lineage>
        <taxon>Eukaryota</taxon>
        <taxon>Viridiplantae</taxon>
        <taxon>Streptophyta</taxon>
        <taxon>Embryophyta</taxon>
        <taxon>Tracheophyta</taxon>
        <taxon>Spermatophyta</taxon>
        <taxon>Magnoliopsida</taxon>
        <taxon>Liliopsida</taxon>
        <taxon>Araceae</taxon>
        <taxon>Aroideae</taxon>
        <taxon>Colocasieae</taxon>
        <taxon>Colocasia</taxon>
    </lineage>
</organism>
<keyword evidence="7" id="KW-1185">Reference proteome</keyword>
<gene>
    <name evidence="6" type="ORF">Taro_024445</name>
</gene>
<dbReference type="OrthoDB" id="2973320at2759"/>
<dbReference type="SUPFAM" id="SSF52058">
    <property type="entry name" value="L domain-like"/>
    <property type="match status" value="1"/>
</dbReference>
<feature type="domain" description="NB-ARC" evidence="3">
    <location>
        <begin position="98"/>
        <end position="253"/>
    </location>
</feature>
<dbReference type="InterPro" id="IPR032675">
    <property type="entry name" value="LRR_dom_sf"/>
</dbReference>
<feature type="domain" description="Disease resistance protein winged helix" evidence="4">
    <location>
        <begin position="341"/>
        <end position="411"/>
    </location>
</feature>
<feature type="domain" description="R13L1/DRL21-like LRR repeat region" evidence="5">
    <location>
        <begin position="605"/>
        <end position="733"/>
    </location>
</feature>
<protein>
    <recommendedName>
        <fullName evidence="8">NB-ARC domain-containing protein</fullName>
    </recommendedName>
</protein>
<dbReference type="Gene3D" id="1.10.8.430">
    <property type="entry name" value="Helical domain of apoptotic protease-activating factors"/>
    <property type="match status" value="1"/>
</dbReference>
<dbReference type="PANTHER" id="PTHR23155">
    <property type="entry name" value="DISEASE RESISTANCE PROTEIN RP"/>
    <property type="match status" value="1"/>
</dbReference>
<evidence type="ECO:0000259" key="4">
    <source>
        <dbReference type="Pfam" id="PF23559"/>
    </source>
</evidence>
<evidence type="ECO:0000313" key="7">
    <source>
        <dbReference type="Proteomes" id="UP000652761"/>
    </source>
</evidence>
<keyword evidence="2" id="KW-0611">Plant defense</keyword>
<dbReference type="GO" id="GO:0043531">
    <property type="term" value="F:ADP binding"/>
    <property type="evidence" value="ECO:0007669"/>
    <property type="project" value="InterPro"/>
</dbReference>
<dbReference type="Pfam" id="PF25019">
    <property type="entry name" value="LRR_R13L1-DRL21"/>
    <property type="match status" value="1"/>
</dbReference>
<reference evidence="6" key="1">
    <citation type="submission" date="2017-07" db="EMBL/GenBank/DDBJ databases">
        <title>Taro Niue Genome Assembly and Annotation.</title>
        <authorList>
            <person name="Atibalentja N."/>
            <person name="Keating K."/>
            <person name="Fields C.J."/>
        </authorList>
    </citation>
    <scope>NUCLEOTIDE SEQUENCE</scope>
    <source>
        <strain evidence="6">Niue_2</strain>
        <tissue evidence="6">Leaf</tissue>
    </source>
</reference>
<evidence type="ECO:0000256" key="1">
    <source>
        <dbReference type="ARBA" id="ARBA00022737"/>
    </source>
</evidence>
<dbReference type="SUPFAM" id="SSF52540">
    <property type="entry name" value="P-loop containing nucleoside triphosphate hydrolases"/>
    <property type="match status" value="1"/>
</dbReference>
<evidence type="ECO:0000256" key="2">
    <source>
        <dbReference type="ARBA" id="ARBA00022821"/>
    </source>
</evidence>
<dbReference type="Gene3D" id="3.80.10.10">
    <property type="entry name" value="Ribonuclease Inhibitor"/>
    <property type="match status" value="1"/>
</dbReference>
<sequence>MRSGARWDARQFVPLDDGARGLGRVAKEIVEIRDRYEEICKDRQQLQLQPDEAPRRSLAAEAPPTAAMIRPDRFRILGRDRDRDNIVDLLLRRPAGPARPHVVPIYGMAGLGKTALAKYVYNDVRVTQGFKNRIWICTTRGFDVVKITREILQSLTGNVCHLSNLTTLQSCAKGLLAREPFLLVLDDVKDDGLHQHWEALQNSLPAVDGRSRVLMTTRSERVAQERGTLQPGRLNGLSEQDCLALFQQRACPEEGFLDQSPELSEISLDIARKCQGSPLAAISLGGALSRGRADEAEWRSMLEETAAFSQDGNQLDVLRVLNHSYELLPPHLKKCFAFCALFPPGHQFDRDELVKLWIAQGYIVRMGNRRLEAIGNRYFDELLWMSFFQASDLGDQNPECPKYEMPDLLHEVSQAVSKHECVRSVLSQDKPLGDVPMRARHLALCYHKEPVTFAGFPEHKRLRTLALQGESRIAMAQPLPGDLFAKLTHLRVLDLGNTGIDVLPDSIGELVLLRYLSLYNSPIERLPESVADLRNLQTLELGECYNLVKLPEGTSNLINLRHLCLHLDQQGASGLVSMPPGMGKLTSLQTLSRFAVGTRWEGCGISEMKNLTNLRGELWISKLENVASPTEATEANLKDKRYIQSLTLQWSTGSAGPSTQEQAGGQNVIDCLQPPSSIQHLSMDGYGGATPPSWMVGGSFAKLVSLRISNCTGWESLPPLGRLPALKELCIEGLHSITSMDPMFPGAGGGEEQRFPCLEMIRLSDLPWLERWTLAKDDMPCLSKIQIGRCPRLANLPVSPPSAVQVTVE</sequence>
<evidence type="ECO:0000259" key="3">
    <source>
        <dbReference type="Pfam" id="PF00931"/>
    </source>
</evidence>
<dbReference type="AlphaFoldDB" id="A0A843VHG2"/>
<dbReference type="Pfam" id="PF23559">
    <property type="entry name" value="WHD_DRP"/>
    <property type="match status" value="1"/>
</dbReference>
<dbReference type="PRINTS" id="PR00364">
    <property type="entry name" value="DISEASERSIST"/>
</dbReference>
<dbReference type="EMBL" id="NMUH01001382">
    <property type="protein sequence ID" value="MQL91813.1"/>
    <property type="molecule type" value="Genomic_DNA"/>
</dbReference>
<evidence type="ECO:0000313" key="6">
    <source>
        <dbReference type="EMBL" id="MQL91813.1"/>
    </source>
</evidence>
<evidence type="ECO:0000259" key="5">
    <source>
        <dbReference type="Pfam" id="PF25019"/>
    </source>
</evidence>
<dbReference type="InterPro" id="IPR036388">
    <property type="entry name" value="WH-like_DNA-bd_sf"/>
</dbReference>
<proteinExistence type="predicted"/>
<comment type="caution">
    <text evidence="6">The sequence shown here is derived from an EMBL/GenBank/DDBJ whole genome shotgun (WGS) entry which is preliminary data.</text>
</comment>
<evidence type="ECO:0008006" key="8">
    <source>
        <dbReference type="Google" id="ProtNLM"/>
    </source>
</evidence>
<dbReference type="InterPro" id="IPR056789">
    <property type="entry name" value="LRR_R13L1-DRL21"/>
</dbReference>
<dbReference type="Gene3D" id="3.40.50.300">
    <property type="entry name" value="P-loop containing nucleotide triphosphate hydrolases"/>
    <property type="match status" value="1"/>
</dbReference>
<dbReference type="InterPro" id="IPR002182">
    <property type="entry name" value="NB-ARC"/>
</dbReference>
<name>A0A843VHG2_COLES</name>
<keyword evidence="1" id="KW-0677">Repeat</keyword>
<accession>A0A843VHG2</accession>
<dbReference type="Pfam" id="PF00931">
    <property type="entry name" value="NB-ARC"/>
    <property type="match status" value="1"/>
</dbReference>
<dbReference type="PANTHER" id="PTHR23155:SF1205">
    <property type="entry name" value="DISEASE RESISTANCE PROTEIN RPM1"/>
    <property type="match status" value="1"/>
</dbReference>
<dbReference type="InterPro" id="IPR042197">
    <property type="entry name" value="Apaf_helical"/>
</dbReference>
<dbReference type="GO" id="GO:0098542">
    <property type="term" value="P:defense response to other organism"/>
    <property type="evidence" value="ECO:0007669"/>
    <property type="project" value="TreeGrafter"/>
</dbReference>
<dbReference type="InterPro" id="IPR027417">
    <property type="entry name" value="P-loop_NTPase"/>
</dbReference>
<dbReference type="Proteomes" id="UP000652761">
    <property type="component" value="Unassembled WGS sequence"/>
</dbReference>
<dbReference type="Gene3D" id="1.10.10.10">
    <property type="entry name" value="Winged helix-like DNA-binding domain superfamily/Winged helix DNA-binding domain"/>
    <property type="match status" value="1"/>
</dbReference>
<dbReference type="InterPro" id="IPR058922">
    <property type="entry name" value="WHD_DRP"/>
</dbReference>
<dbReference type="InterPro" id="IPR044974">
    <property type="entry name" value="Disease_R_plants"/>
</dbReference>